<feature type="compositionally biased region" description="Basic residues" evidence="1">
    <location>
        <begin position="1"/>
        <end position="16"/>
    </location>
</feature>
<reference evidence="2 3" key="1">
    <citation type="submission" date="2019-09" db="EMBL/GenBank/DDBJ databases">
        <title>Serinicoccus pratensis sp. nov., isolated from meadow soil.</title>
        <authorList>
            <person name="Zhang W."/>
        </authorList>
    </citation>
    <scope>NUCLEOTIDE SEQUENCE [LARGE SCALE GENOMIC DNA]</scope>
    <source>
        <strain evidence="2 3">W204</strain>
    </source>
</reference>
<dbReference type="EMBL" id="CP044427">
    <property type="protein sequence ID" value="QFG67702.1"/>
    <property type="molecule type" value="Genomic_DNA"/>
</dbReference>
<feature type="region of interest" description="Disordered" evidence="1">
    <location>
        <begin position="1"/>
        <end position="65"/>
    </location>
</feature>
<feature type="compositionally biased region" description="Basic and acidic residues" evidence="1">
    <location>
        <begin position="38"/>
        <end position="65"/>
    </location>
</feature>
<proteinExistence type="predicted"/>
<evidence type="ECO:0000313" key="3">
    <source>
        <dbReference type="Proteomes" id="UP000326546"/>
    </source>
</evidence>
<evidence type="ECO:0000256" key="1">
    <source>
        <dbReference type="SAM" id="MobiDB-lite"/>
    </source>
</evidence>
<gene>
    <name evidence="2" type="ORF">FY030_02255</name>
</gene>
<name>A0A5J6V3E9_9MICO</name>
<sequence length="65" mass="7166">MRKTPGRPARPGRSRRRVDAPATNPDADPGDDVSAAAGDDRARGARPVADPREDWIVEQRPPHWD</sequence>
<accession>A0A5J6V3E9</accession>
<dbReference type="RefSeq" id="WP_158060094.1">
    <property type="nucleotide sequence ID" value="NZ_CP044427.1"/>
</dbReference>
<dbReference type="Proteomes" id="UP000326546">
    <property type="component" value="Chromosome"/>
</dbReference>
<keyword evidence="3" id="KW-1185">Reference proteome</keyword>
<organism evidence="2 3">
    <name type="scientific">Ornithinimicrobium pratense</name>
    <dbReference type="NCBI Taxonomy" id="2593973"/>
    <lineage>
        <taxon>Bacteria</taxon>
        <taxon>Bacillati</taxon>
        <taxon>Actinomycetota</taxon>
        <taxon>Actinomycetes</taxon>
        <taxon>Micrococcales</taxon>
        <taxon>Ornithinimicrobiaceae</taxon>
        <taxon>Ornithinimicrobium</taxon>
    </lineage>
</organism>
<evidence type="ECO:0000313" key="2">
    <source>
        <dbReference type="EMBL" id="QFG67702.1"/>
    </source>
</evidence>
<dbReference type="AlphaFoldDB" id="A0A5J6V3E9"/>
<dbReference type="KEGG" id="serw:FY030_02255"/>
<protein>
    <submittedName>
        <fullName evidence="2">Uncharacterized protein</fullName>
    </submittedName>
</protein>